<gene>
    <name evidence="3" type="ORF">E6H01_08655</name>
</gene>
<dbReference type="Proteomes" id="UP000319353">
    <property type="component" value="Unassembled WGS sequence"/>
</dbReference>
<reference evidence="3 4" key="1">
    <citation type="journal article" date="2019" name="Nat. Microbiol.">
        <title>Mediterranean grassland soil C-N compound turnover is dependent on rainfall and depth, and is mediated by genomically divergent microorganisms.</title>
        <authorList>
            <person name="Diamond S."/>
            <person name="Andeer P.F."/>
            <person name="Li Z."/>
            <person name="Crits-Christoph A."/>
            <person name="Burstein D."/>
            <person name="Anantharaman K."/>
            <person name="Lane K.R."/>
            <person name="Thomas B.C."/>
            <person name="Pan C."/>
            <person name="Northen T.R."/>
            <person name="Banfield J.F."/>
        </authorList>
    </citation>
    <scope>NUCLEOTIDE SEQUENCE [LARGE SCALE GENOMIC DNA]</scope>
    <source>
        <strain evidence="3">NP_4</strain>
    </source>
</reference>
<protein>
    <submittedName>
        <fullName evidence="3">SRPBCC domain-containing protein</fullName>
    </submittedName>
</protein>
<dbReference type="EMBL" id="VBAL01000112">
    <property type="protein sequence ID" value="TMJ00644.1"/>
    <property type="molecule type" value="Genomic_DNA"/>
</dbReference>
<dbReference type="SUPFAM" id="SSF55961">
    <property type="entry name" value="Bet v1-like"/>
    <property type="match status" value="1"/>
</dbReference>
<comment type="similarity">
    <text evidence="1">Belongs to the AHA1 family.</text>
</comment>
<organism evidence="3 4">
    <name type="scientific">Candidatus Segetimicrobium genomatis</name>
    <dbReference type="NCBI Taxonomy" id="2569760"/>
    <lineage>
        <taxon>Bacteria</taxon>
        <taxon>Bacillati</taxon>
        <taxon>Candidatus Sysuimicrobiota</taxon>
        <taxon>Candidatus Sysuimicrobiia</taxon>
        <taxon>Candidatus Sysuimicrobiales</taxon>
        <taxon>Candidatus Segetimicrobiaceae</taxon>
        <taxon>Candidatus Segetimicrobium</taxon>
    </lineage>
</organism>
<name>A0A537KY16_9BACT</name>
<evidence type="ECO:0000259" key="2">
    <source>
        <dbReference type="Pfam" id="PF08327"/>
    </source>
</evidence>
<dbReference type="InterPro" id="IPR023393">
    <property type="entry name" value="START-like_dom_sf"/>
</dbReference>
<comment type="caution">
    <text evidence="3">The sequence shown here is derived from an EMBL/GenBank/DDBJ whole genome shotgun (WGS) entry which is preliminary data.</text>
</comment>
<dbReference type="CDD" id="cd07814">
    <property type="entry name" value="SRPBCC_CalC_Aha1-like"/>
    <property type="match status" value="1"/>
</dbReference>
<feature type="domain" description="Activator of Hsp90 ATPase homologue 1/2-like C-terminal" evidence="2">
    <location>
        <begin position="23"/>
        <end position="147"/>
    </location>
</feature>
<dbReference type="AlphaFoldDB" id="A0A537KY16"/>
<dbReference type="InterPro" id="IPR013538">
    <property type="entry name" value="ASHA1/2-like_C"/>
</dbReference>
<sequence length="160" mass="18131">MVTSTSEQPINALEITKDVQIAAPVEMVFETLLEQLGPLHETEPERPLPMKLEPWPGGRWYRDLGNSAGHFWGQVQVIKPPTLLEIWGPLFMSYPAIAHLQYRLTAEGDVTRLRFTHRAIGQFSPEHRDALAGGMEPWSHTLMKVREVAERRKGALGGRR</sequence>
<dbReference type="Pfam" id="PF08327">
    <property type="entry name" value="AHSA1"/>
    <property type="match status" value="1"/>
</dbReference>
<evidence type="ECO:0000313" key="3">
    <source>
        <dbReference type="EMBL" id="TMJ00644.1"/>
    </source>
</evidence>
<accession>A0A537KY16</accession>
<dbReference type="Gene3D" id="3.30.530.20">
    <property type="match status" value="1"/>
</dbReference>
<evidence type="ECO:0000256" key="1">
    <source>
        <dbReference type="ARBA" id="ARBA00006817"/>
    </source>
</evidence>
<evidence type="ECO:0000313" key="4">
    <source>
        <dbReference type="Proteomes" id="UP000319353"/>
    </source>
</evidence>
<proteinExistence type="inferred from homology"/>